<dbReference type="AlphaFoldDB" id="A0A4P9YT13"/>
<evidence type="ECO:0000256" key="1">
    <source>
        <dbReference type="SAM" id="SignalP"/>
    </source>
</evidence>
<dbReference type="EMBL" id="KZ991381">
    <property type="protein sequence ID" value="RKP23027.1"/>
    <property type="molecule type" value="Genomic_DNA"/>
</dbReference>
<sequence>MNKTVSIARLAGLLAALLCLLAAARPFVAPARLPMIVAPYLARLPTNVQLPTLDVSQQLFMATAVRYQPDSTRVRQPLDLDSLQSLAVALNNRRYESLKMTLQQYLRAQTISASSGRALTSINSSSGNPSLARITMNLVGPLGRIGRLLPAQEAAVTIVSAAELARLERAGIAKQMVDDIAIDHYIMESIFQPVCLVCETVPAARAGQSSMSRDSEVWYIRVASRQWTRIREAVEQLLRNRMAADRAAQHQPAPTDTELHAIFDAKAFRPHLLVAADHWTPGLEEQVAQSELPCTANLHVTN</sequence>
<dbReference type="OrthoDB" id="5592933at2759"/>
<organism evidence="2 3">
    <name type="scientific">Syncephalis pseudoplumigaleata</name>
    <dbReference type="NCBI Taxonomy" id="1712513"/>
    <lineage>
        <taxon>Eukaryota</taxon>
        <taxon>Fungi</taxon>
        <taxon>Fungi incertae sedis</taxon>
        <taxon>Zoopagomycota</taxon>
        <taxon>Zoopagomycotina</taxon>
        <taxon>Zoopagomycetes</taxon>
        <taxon>Zoopagales</taxon>
        <taxon>Piptocephalidaceae</taxon>
        <taxon>Syncephalis</taxon>
    </lineage>
</organism>
<evidence type="ECO:0000313" key="3">
    <source>
        <dbReference type="Proteomes" id="UP000278143"/>
    </source>
</evidence>
<feature type="chain" id="PRO_5020631029" evidence="1">
    <location>
        <begin position="25"/>
        <end position="302"/>
    </location>
</feature>
<keyword evidence="3" id="KW-1185">Reference proteome</keyword>
<protein>
    <submittedName>
        <fullName evidence="2">Uncharacterized protein</fullName>
    </submittedName>
</protein>
<evidence type="ECO:0000313" key="2">
    <source>
        <dbReference type="EMBL" id="RKP23027.1"/>
    </source>
</evidence>
<dbReference type="Proteomes" id="UP000278143">
    <property type="component" value="Unassembled WGS sequence"/>
</dbReference>
<accession>A0A4P9YT13</accession>
<feature type="signal peptide" evidence="1">
    <location>
        <begin position="1"/>
        <end position="24"/>
    </location>
</feature>
<name>A0A4P9YT13_9FUNG</name>
<proteinExistence type="predicted"/>
<reference evidence="3" key="1">
    <citation type="journal article" date="2018" name="Nat. Microbiol.">
        <title>Leveraging single-cell genomics to expand the fungal tree of life.</title>
        <authorList>
            <person name="Ahrendt S.R."/>
            <person name="Quandt C.A."/>
            <person name="Ciobanu D."/>
            <person name="Clum A."/>
            <person name="Salamov A."/>
            <person name="Andreopoulos B."/>
            <person name="Cheng J.F."/>
            <person name="Woyke T."/>
            <person name="Pelin A."/>
            <person name="Henrissat B."/>
            <person name="Reynolds N.K."/>
            <person name="Benny G.L."/>
            <person name="Smith M.E."/>
            <person name="James T.Y."/>
            <person name="Grigoriev I.V."/>
        </authorList>
    </citation>
    <scope>NUCLEOTIDE SEQUENCE [LARGE SCALE GENOMIC DNA]</scope>
    <source>
        <strain evidence="3">Benny S71-1</strain>
    </source>
</reference>
<keyword evidence="1" id="KW-0732">Signal</keyword>
<gene>
    <name evidence="2" type="ORF">SYNPS1DRAFT_31277</name>
</gene>